<evidence type="ECO:0000259" key="7">
    <source>
        <dbReference type="SMART" id="SM00475"/>
    </source>
</evidence>
<dbReference type="Pfam" id="PF02739">
    <property type="entry name" value="5_3_exonuc_N"/>
    <property type="match status" value="1"/>
</dbReference>
<evidence type="ECO:0000313" key="8">
    <source>
        <dbReference type="EMBL" id="OPC76889.1"/>
    </source>
</evidence>
<dbReference type="CDD" id="cd09859">
    <property type="entry name" value="PIN_53EXO"/>
    <property type="match status" value="1"/>
</dbReference>
<accession>A0A1T3NJ73</accession>
<keyword evidence="2" id="KW-0378">Hydrolase</keyword>
<evidence type="ECO:0000313" key="9">
    <source>
        <dbReference type="Proteomes" id="UP000190037"/>
    </source>
</evidence>
<dbReference type="Gene3D" id="3.40.50.1010">
    <property type="entry name" value="5'-nuclease"/>
    <property type="match status" value="1"/>
</dbReference>
<protein>
    <recommendedName>
        <fullName evidence="6">5'-3' exonuclease</fullName>
    </recommendedName>
</protein>
<comment type="caution">
    <text evidence="8">The sequence shown here is derived from an EMBL/GenBank/DDBJ whole genome shotgun (WGS) entry which is preliminary data.</text>
</comment>
<dbReference type="STRING" id="159449.B4N89_45745"/>
<gene>
    <name evidence="8" type="ORF">B4N89_45745</name>
</gene>
<dbReference type="SMART" id="SM00279">
    <property type="entry name" value="HhH2"/>
    <property type="match status" value="1"/>
</dbReference>
<dbReference type="EMBL" id="MWQN01000005">
    <property type="protein sequence ID" value="OPC76889.1"/>
    <property type="molecule type" value="Genomic_DNA"/>
</dbReference>
<dbReference type="AlphaFoldDB" id="A0A1T3NJ73"/>
<dbReference type="GO" id="GO:0008409">
    <property type="term" value="F:5'-3' exonuclease activity"/>
    <property type="evidence" value="ECO:0007669"/>
    <property type="project" value="InterPro"/>
</dbReference>
<evidence type="ECO:0000256" key="4">
    <source>
        <dbReference type="ARBA" id="ARBA00023125"/>
    </source>
</evidence>
<dbReference type="Proteomes" id="UP000190037">
    <property type="component" value="Unassembled WGS sequence"/>
</dbReference>
<dbReference type="InterPro" id="IPR020046">
    <property type="entry name" value="5-3_exonucl_a-hlix_arch_N"/>
</dbReference>
<evidence type="ECO:0000256" key="1">
    <source>
        <dbReference type="ARBA" id="ARBA00022722"/>
    </source>
</evidence>
<dbReference type="CDD" id="cd09898">
    <property type="entry name" value="H3TH_53EXO"/>
    <property type="match status" value="1"/>
</dbReference>
<dbReference type="GO" id="GO:0033567">
    <property type="term" value="P:DNA replication, Okazaki fragment processing"/>
    <property type="evidence" value="ECO:0007669"/>
    <property type="project" value="InterPro"/>
</dbReference>
<dbReference type="InterPro" id="IPR029060">
    <property type="entry name" value="PIN-like_dom_sf"/>
</dbReference>
<dbReference type="SMART" id="SM00475">
    <property type="entry name" value="53EXOc"/>
    <property type="match status" value="1"/>
</dbReference>
<dbReference type="InterPro" id="IPR002421">
    <property type="entry name" value="5-3_exonuclease"/>
</dbReference>
<feature type="domain" description="5'-3' exonuclease" evidence="7">
    <location>
        <begin position="1"/>
        <end position="259"/>
    </location>
</feature>
<evidence type="ECO:0000256" key="6">
    <source>
        <dbReference type="ARBA" id="ARBA00050026"/>
    </source>
</evidence>
<reference evidence="8 9" key="1">
    <citation type="submission" date="2017-03" db="EMBL/GenBank/DDBJ databases">
        <title>Draft genome sequence of Streptomyces scabrisporus NF3, endophyte isolated from Amphipterygium adstringens.</title>
        <authorList>
            <person name="Vazquez M."/>
            <person name="Ceapa C.D."/>
            <person name="Rodriguez Luna D."/>
            <person name="Sanchez Esquivel S."/>
        </authorList>
    </citation>
    <scope>NUCLEOTIDE SEQUENCE [LARGE SCALE GENOMIC DNA]</scope>
    <source>
        <strain evidence="8 9">NF3</strain>
    </source>
</reference>
<sequence length="299" mass="32481">MLLVDGHHLLYSAWFGFPARITSRNGADLTGVFGTLALLRKACREHAPEHEVLVAFDGEHGSVARAEADPDYKANRADADHSPIASLPWVKTALDAIGVRWIEHDTAEGDDTIATLTTRALAEARPVRIMSGDRDLLQLCTDPSVSILNRGAPPERRVQTGPDVHARFGVHPEQWPCFRALTGDPADNIPGVRGVGAVTAARLLSGGLTLDRLLASDRLVGAVGARVAAHAEHLRRWRDLIRLDHRLDLPDDLTTGHPTPQLAPAAAILDHLALWDTTTLNTPPDKDRIACRRRSTGHP</sequence>
<dbReference type="InterPro" id="IPR036279">
    <property type="entry name" value="5-3_exonuclease_C_sf"/>
</dbReference>
<keyword evidence="3" id="KW-0269">Exonuclease</keyword>
<dbReference type="InterPro" id="IPR020045">
    <property type="entry name" value="DNA_polI_H3TH"/>
</dbReference>
<dbReference type="SUPFAM" id="SSF88723">
    <property type="entry name" value="PIN domain-like"/>
    <property type="match status" value="1"/>
</dbReference>
<dbReference type="GO" id="GO:0017108">
    <property type="term" value="F:5'-flap endonuclease activity"/>
    <property type="evidence" value="ECO:0007669"/>
    <property type="project" value="InterPro"/>
</dbReference>
<dbReference type="Gene3D" id="1.10.150.20">
    <property type="entry name" value="5' to 3' exonuclease, C-terminal subdomain"/>
    <property type="match status" value="1"/>
</dbReference>
<dbReference type="Pfam" id="PF01367">
    <property type="entry name" value="5_3_exonuc"/>
    <property type="match status" value="1"/>
</dbReference>
<comment type="function">
    <text evidence="5">5'-3' exonuclease acting preferentially on double-stranded DNA.</text>
</comment>
<keyword evidence="4" id="KW-0238">DNA-binding</keyword>
<dbReference type="SUPFAM" id="SSF47807">
    <property type="entry name" value="5' to 3' exonuclease, C-terminal subdomain"/>
    <property type="match status" value="1"/>
</dbReference>
<evidence type="ECO:0000256" key="2">
    <source>
        <dbReference type="ARBA" id="ARBA00022801"/>
    </source>
</evidence>
<dbReference type="InterPro" id="IPR038969">
    <property type="entry name" value="FEN"/>
</dbReference>
<name>A0A1T3NJ73_9ACTN</name>
<dbReference type="OrthoDB" id="9806424at2"/>
<organism evidence="8 9">
    <name type="scientific">Embleya scabrispora</name>
    <dbReference type="NCBI Taxonomy" id="159449"/>
    <lineage>
        <taxon>Bacteria</taxon>
        <taxon>Bacillati</taxon>
        <taxon>Actinomycetota</taxon>
        <taxon>Actinomycetes</taxon>
        <taxon>Kitasatosporales</taxon>
        <taxon>Streptomycetaceae</taxon>
        <taxon>Embleya</taxon>
    </lineage>
</organism>
<evidence type="ECO:0000256" key="3">
    <source>
        <dbReference type="ARBA" id="ARBA00022839"/>
    </source>
</evidence>
<dbReference type="PANTHER" id="PTHR42646:SF2">
    <property type="entry name" value="5'-3' EXONUCLEASE FAMILY PROTEIN"/>
    <property type="match status" value="1"/>
</dbReference>
<dbReference type="PANTHER" id="PTHR42646">
    <property type="entry name" value="FLAP ENDONUCLEASE XNI"/>
    <property type="match status" value="1"/>
</dbReference>
<proteinExistence type="predicted"/>
<dbReference type="InterPro" id="IPR008918">
    <property type="entry name" value="HhH2"/>
</dbReference>
<dbReference type="GO" id="GO:0003677">
    <property type="term" value="F:DNA binding"/>
    <property type="evidence" value="ECO:0007669"/>
    <property type="project" value="UniProtKB-KW"/>
</dbReference>
<evidence type="ECO:0000256" key="5">
    <source>
        <dbReference type="ARBA" id="ARBA00049957"/>
    </source>
</evidence>
<keyword evidence="1" id="KW-0540">Nuclease</keyword>
<keyword evidence="9" id="KW-1185">Reference proteome</keyword>